<evidence type="ECO:0008006" key="4">
    <source>
        <dbReference type="Google" id="ProtNLM"/>
    </source>
</evidence>
<dbReference type="RefSeq" id="WP_115816355.1">
    <property type="nucleotide sequence ID" value="NZ_QRDV01000001.1"/>
</dbReference>
<protein>
    <recommendedName>
        <fullName evidence="4">Parallel beta helix pectate lyase-like protein</fullName>
    </recommendedName>
</protein>
<keyword evidence="3" id="KW-1185">Reference proteome</keyword>
<dbReference type="InterPro" id="IPR011050">
    <property type="entry name" value="Pectin_lyase_fold/virulence"/>
</dbReference>
<accession>A0A3D9HEC9</accession>
<dbReference type="OrthoDB" id="1398789at2"/>
<evidence type="ECO:0000313" key="2">
    <source>
        <dbReference type="EMBL" id="RED47336.1"/>
    </source>
</evidence>
<dbReference type="Proteomes" id="UP000256980">
    <property type="component" value="Unassembled WGS sequence"/>
</dbReference>
<dbReference type="SMART" id="SM00710">
    <property type="entry name" value="PbH1"/>
    <property type="match status" value="5"/>
</dbReference>
<sequence>MKHIISIIILLSSAIAFAQNEFHVFPLDGTTIAGTPNGNGSIDNPWDLQTALSQSPEYVNGGDTIWIHEGVYNGRFMSLIRSSNSKFITVSAFKDDTVILDGNVSTEGKYVLEVKGGKVIFRNFEVTYLGDFPRLYSDKNIRGANGINHISGECKFQNLKIYNIPGLGFGSWKSTGGSVIEDCIIYNNGIIGKERGFGEGMYVQNHSDNTRIIRNNIIFNNYYKGVEIWSASSGQNKEFVKNITLSGNVIFNNGIPSGRHQGNVIIASNDRESVNIAKHIKVENNVLYHNVDFIKNNKLGDASSLLLGFIKQALVEDIIVTDNVIIGQNNAFSILHAKSVLFKNNTVYTGYVHFDRSTLPGLESQLIQMDHNNYFSKRGVPFRISKHKDYTLTDWQNTFKIDTHSSAGALKDFEINSVLKVSSLHTKPSHFNVVLLEKNGNDVEVNFSDYNIEEGMTYKIYDIENSHKVLKSGKITKTLKVSFPMNLTNFEKPLHNTLAIKSADNFGVFRIEFEKSEKKSFFKRLFGWLF</sequence>
<evidence type="ECO:0000313" key="3">
    <source>
        <dbReference type="Proteomes" id="UP000256980"/>
    </source>
</evidence>
<keyword evidence="1" id="KW-0732">Signal</keyword>
<dbReference type="InterPro" id="IPR012334">
    <property type="entry name" value="Pectin_lyas_fold"/>
</dbReference>
<name>A0A3D9HEC9_9FLAO</name>
<dbReference type="Gene3D" id="2.160.20.10">
    <property type="entry name" value="Single-stranded right-handed beta-helix, Pectin lyase-like"/>
    <property type="match status" value="1"/>
</dbReference>
<dbReference type="InterPro" id="IPR006626">
    <property type="entry name" value="PbH1"/>
</dbReference>
<dbReference type="SUPFAM" id="SSF51126">
    <property type="entry name" value="Pectin lyase-like"/>
    <property type="match status" value="1"/>
</dbReference>
<organism evidence="2 3">
    <name type="scientific">Winogradskyella eximia</name>
    <dbReference type="NCBI Taxonomy" id="262006"/>
    <lineage>
        <taxon>Bacteria</taxon>
        <taxon>Pseudomonadati</taxon>
        <taxon>Bacteroidota</taxon>
        <taxon>Flavobacteriia</taxon>
        <taxon>Flavobacteriales</taxon>
        <taxon>Flavobacteriaceae</taxon>
        <taxon>Winogradskyella</taxon>
    </lineage>
</organism>
<evidence type="ECO:0000256" key="1">
    <source>
        <dbReference type="SAM" id="SignalP"/>
    </source>
</evidence>
<comment type="caution">
    <text evidence="2">The sequence shown here is derived from an EMBL/GenBank/DDBJ whole genome shotgun (WGS) entry which is preliminary data.</text>
</comment>
<dbReference type="EMBL" id="QRDV01000001">
    <property type="protein sequence ID" value="RED47336.1"/>
    <property type="molecule type" value="Genomic_DNA"/>
</dbReference>
<feature type="signal peptide" evidence="1">
    <location>
        <begin position="1"/>
        <end position="18"/>
    </location>
</feature>
<reference evidence="2 3" key="1">
    <citation type="submission" date="2018-07" db="EMBL/GenBank/DDBJ databases">
        <title>Genomic Encyclopedia of Type Strains, Phase III (KMG-III): the genomes of soil and plant-associated and newly described type strains.</title>
        <authorList>
            <person name="Whitman W."/>
        </authorList>
    </citation>
    <scope>NUCLEOTIDE SEQUENCE [LARGE SCALE GENOMIC DNA]</scope>
    <source>
        <strain evidence="2 3">CECT 7946</strain>
    </source>
</reference>
<gene>
    <name evidence="2" type="ORF">DFQ10_1011126</name>
</gene>
<feature type="chain" id="PRO_5017713793" description="Parallel beta helix pectate lyase-like protein" evidence="1">
    <location>
        <begin position="19"/>
        <end position="530"/>
    </location>
</feature>
<proteinExistence type="predicted"/>
<dbReference type="AlphaFoldDB" id="A0A3D9HEC9"/>